<protein>
    <recommendedName>
        <fullName evidence="2">Copper-binding protein MbnP-like domain-containing protein</fullName>
    </recommendedName>
</protein>
<evidence type="ECO:0000313" key="4">
    <source>
        <dbReference type="Proteomes" id="UP000516305"/>
    </source>
</evidence>
<name>A0A7H0VC20_9FLAO</name>
<evidence type="ECO:0000256" key="1">
    <source>
        <dbReference type="SAM" id="SignalP"/>
    </source>
</evidence>
<gene>
    <name evidence="3" type="ORF">H4K34_12900</name>
</gene>
<feature type="chain" id="PRO_5028861666" description="Copper-binding protein MbnP-like domain-containing protein" evidence="1">
    <location>
        <begin position="21"/>
        <end position="265"/>
    </location>
</feature>
<dbReference type="RefSeq" id="WP_210757797.1">
    <property type="nucleotide sequence ID" value="NZ_CP060139.1"/>
</dbReference>
<dbReference type="Proteomes" id="UP000516305">
    <property type="component" value="Chromosome"/>
</dbReference>
<dbReference type="KEGG" id="chyd:H4K34_12900"/>
<feature type="signal peptide" evidence="1">
    <location>
        <begin position="1"/>
        <end position="20"/>
    </location>
</feature>
<keyword evidence="1" id="KW-0732">Signal</keyword>
<organism evidence="3 4">
    <name type="scientific">Croceimicrobium hydrocarbonivorans</name>
    <dbReference type="NCBI Taxonomy" id="2761580"/>
    <lineage>
        <taxon>Bacteria</taxon>
        <taxon>Pseudomonadati</taxon>
        <taxon>Bacteroidota</taxon>
        <taxon>Flavobacteriia</taxon>
        <taxon>Flavobacteriales</taxon>
        <taxon>Owenweeksiaceae</taxon>
        <taxon>Croceimicrobium</taxon>
    </lineage>
</organism>
<sequence>MKLKYFVAALALVTFMTSCEDDTPSQNPSTTTSEVPVILHYDFKYGTTDFALNQEFTSDSGYTIRYTLASFYLAKPVIMDDAGNSTALNPEYYIIRPDVMMSNMGTIEAGHAHMFNLSIGVDAETNTETGGNGMQPTDFSDVNHPLAPQPEGMYWSWASGYIFVKIEGEIDYEGDGTYDQSFKYHLGTDPFRKDRSTMLHTSVEKGDTLDITMTVDYQQFLHGIDLHSEVLTMSMGDARPLAEKMMNQFDAATSFELGSDHGHKK</sequence>
<dbReference type="PROSITE" id="PS51257">
    <property type="entry name" value="PROKAR_LIPOPROTEIN"/>
    <property type="match status" value="1"/>
</dbReference>
<accession>A0A7H0VC20</accession>
<dbReference type="Pfam" id="PF20243">
    <property type="entry name" value="MbnP"/>
    <property type="match status" value="1"/>
</dbReference>
<evidence type="ECO:0000259" key="2">
    <source>
        <dbReference type="Pfam" id="PF20243"/>
    </source>
</evidence>
<reference evidence="3 4" key="1">
    <citation type="submission" date="2020-08" db="EMBL/GenBank/DDBJ databases">
        <title>Croceimicrobium hydrocarbonivorans gen. nov., sp. nov., a novel marine bacterium isolated from a bacterial consortium that degrades polyethylene terephthalate.</title>
        <authorList>
            <person name="Liu R."/>
        </authorList>
    </citation>
    <scope>NUCLEOTIDE SEQUENCE [LARGE SCALE GENOMIC DNA]</scope>
    <source>
        <strain evidence="3 4">A20-9</strain>
    </source>
</reference>
<evidence type="ECO:0000313" key="3">
    <source>
        <dbReference type="EMBL" id="QNR23268.1"/>
    </source>
</evidence>
<dbReference type="InterPro" id="IPR046863">
    <property type="entry name" value="MbnP-like_dom"/>
</dbReference>
<dbReference type="AlphaFoldDB" id="A0A7H0VC20"/>
<feature type="domain" description="Copper-binding protein MbnP-like" evidence="2">
    <location>
        <begin position="37"/>
        <end position="229"/>
    </location>
</feature>
<keyword evidence="4" id="KW-1185">Reference proteome</keyword>
<dbReference type="EMBL" id="CP060139">
    <property type="protein sequence ID" value="QNR23268.1"/>
    <property type="molecule type" value="Genomic_DNA"/>
</dbReference>
<proteinExistence type="predicted"/>